<feature type="compositionally biased region" description="Low complexity" evidence="3">
    <location>
        <begin position="366"/>
        <end position="382"/>
    </location>
</feature>
<feature type="compositionally biased region" description="Acidic residues" evidence="3">
    <location>
        <begin position="417"/>
        <end position="435"/>
    </location>
</feature>
<dbReference type="EMBL" id="JANBUH010000126">
    <property type="protein sequence ID" value="KAJ2754301.1"/>
    <property type="molecule type" value="Genomic_DNA"/>
</dbReference>
<feature type="compositionally biased region" description="Basic and acidic residues" evidence="3">
    <location>
        <begin position="286"/>
        <end position="306"/>
    </location>
</feature>
<dbReference type="PANTHER" id="PTHR22691">
    <property type="entry name" value="YEAST SPT2-RELATED"/>
    <property type="match status" value="1"/>
</dbReference>
<dbReference type="Pfam" id="PF08243">
    <property type="entry name" value="SPT2"/>
    <property type="match status" value="1"/>
</dbReference>
<dbReference type="Proteomes" id="UP001140011">
    <property type="component" value="Unassembled WGS sequence"/>
</dbReference>
<comment type="caution">
    <text evidence="4">The sequence shown here is derived from an EMBL/GenBank/DDBJ whole genome shotgun (WGS) entry which is preliminary data.</text>
</comment>
<dbReference type="GO" id="GO:0042393">
    <property type="term" value="F:histone binding"/>
    <property type="evidence" value="ECO:0007669"/>
    <property type="project" value="TreeGrafter"/>
</dbReference>
<evidence type="ECO:0008006" key="6">
    <source>
        <dbReference type="Google" id="ProtNLM"/>
    </source>
</evidence>
<feature type="region of interest" description="Disordered" evidence="3">
    <location>
        <begin position="473"/>
        <end position="509"/>
    </location>
</feature>
<dbReference type="OrthoDB" id="5588534at2759"/>
<sequence>MSTEFERLMRLAEQNTVDLQRASLERKRHIGDRSAVDGASEREMREKRRKLELEKRIKQREEDEKQRQVKLRADVERRRRERLEAEKAEEARRKSVQQQQRQAARVSAGQSSSAKGRSGVRVTPGARDTSASRRALPKEDPVSPKRPAPQRMSYEELMRIASGQAEAPAKRPAKPQPTLQQQTSLTQAGAVRATQSRQQSDQRPLRAESSKPRVEASAPRRQQPVGSAGIRHTARPLPPTARDSPASLSPARKNTASTAVGRSAEPRERAKVPPATKRAAGTEPVSKQREPPEPRVRKAPERELDRFGVCSVSSAKRDSARSAPPRSARVDAMPRPAGRREEQTDRRPRPRSPDSNRNQRRNPGDRNVPVGVRGGVPTNTSSRQRDRSPRRRPSPPPSARGREGARQQGHKRRGGYDDESEYDSLDDFIVDDEEEGGSRYRVGAIREMLGVRYHDVNDDDDDDMEVSTRQLMMEERRSAKLGRQEDDEEERRLEEEERARARRRRERYD</sequence>
<evidence type="ECO:0000256" key="3">
    <source>
        <dbReference type="SAM" id="MobiDB-lite"/>
    </source>
</evidence>
<comment type="similarity">
    <text evidence="1">Belongs to the SPT2 family.</text>
</comment>
<reference evidence="4" key="1">
    <citation type="submission" date="2022-07" db="EMBL/GenBank/DDBJ databases">
        <title>Phylogenomic reconstructions and comparative analyses of Kickxellomycotina fungi.</title>
        <authorList>
            <person name="Reynolds N.K."/>
            <person name="Stajich J.E."/>
            <person name="Barry K."/>
            <person name="Grigoriev I.V."/>
            <person name="Crous P."/>
            <person name="Smith M.E."/>
        </authorList>
    </citation>
    <scope>NUCLEOTIDE SEQUENCE</scope>
    <source>
        <strain evidence="4">BCRC 34297</strain>
    </source>
</reference>
<dbReference type="InterPro" id="IPR013256">
    <property type="entry name" value="Chromatin_SPT2"/>
</dbReference>
<dbReference type="SMART" id="SM00784">
    <property type="entry name" value="SPT2"/>
    <property type="match status" value="1"/>
</dbReference>
<dbReference type="GO" id="GO:0006334">
    <property type="term" value="P:nucleosome assembly"/>
    <property type="evidence" value="ECO:0007669"/>
    <property type="project" value="TreeGrafter"/>
</dbReference>
<dbReference type="AlphaFoldDB" id="A0A9W8H259"/>
<keyword evidence="2" id="KW-0175">Coiled coil</keyword>
<feature type="compositionally biased region" description="Basic and acidic residues" evidence="3">
    <location>
        <begin position="203"/>
        <end position="214"/>
    </location>
</feature>
<dbReference type="GO" id="GO:0005730">
    <property type="term" value="C:nucleolus"/>
    <property type="evidence" value="ECO:0007669"/>
    <property type="project" value="TreeGrafter"/>
</dbReference>
<name>A0A9W8H259_9FUNG</name>
<evidence type="ECO:0000256" key="1">
    <source>
        <dbReference type="ARBA" id="ARBA00006461"/>
    </source>
</evidence>
<feature type="compositionally biased region" description="Basic and acidic residues" evidence="3">
    <location>
        <begin position="338"/>
        <end position="354"/>
    </location>
</feature>
<feature type="region of interest" description="Disordered" evidence="3">
    <location>
        <begin position="24"/>
        <end position="442"/>
    </location>
</feature>
<proteinExistence type="inferred from homology"/>
<feature type="compositionally biased region" description="Basic and acidic residues" evidence="3">
    <location>
        <begin position="473"/>
        <end position="499"/>
    </location>
</feature>
<feature type="compositionally biased region" description="Low complexity" evidence="3">
    <location>
        <begin position="96"/>
        <end position="114"/>
    </location>
</feature>
<protein>
    <recommendedName>
        <fullName evidence="6">SPT2 chromatin protein</fullName>
    </recommendedName>
</protein>
<dbReference type="PANTHER" id="PTHR22691:SF8">
    <property type="entry name" value="PROTEIN SPT2 HOMOLOG"/>
    <property type="match status" value="1"/>
</dbReference>
<organism evidence="4 5">
    <name type="scientific">Coemansia pectinata</name>
    <dbReference type="NCBI Taxonomy" id="1052879"/>
    <lineage>
        <taxon>Eukaryota</taxon>
        <taxon>Fungi</taxon>
        <taxon>Fungi incertae sedis</taxon>
        <taxon>Zoopagomycota</taxon>
        <taxon>Kickxellomycotina</taxon>
        <taxon>Kickxellomycetes</taxon>
        <taxon>Kickxellales</taxon>
        <taxon>Kickxellaceae</taxon>
        <taxon>Coemansia</taxon>
    </lineage>
</organism>
<dbReference type="GO" id="GO:0006360">
    <property type="term" value="P:transcription by RNA polymerase I"/>
    <property type="evidence" value="ECO:0007669"/>
    <property type="project" value="TreeGrafter"/>
</dbReference>
<feature type="compositionally biased region" description="Basic and acidic residues" evidence="3">
    <location>
        <begin position="31"/>
        <end position="93"/>
    </location>
</feature>
<evidence type="ECO:0000313" key="4">
    <source>
        <dbReference type="EMBL" id="KAJ2754301.1"/>
    </source>
</evidence>
<evidence type="ECO:0000313" key="5">
    <source>
        <dbReference type="Proteomes" id="UP001140011"/>
    </source>
</evidence>
<feature type="compositionally biased region" description="Low complexity" evidence="3">
    <location>
        <begin position="176"/>
        <end position="187"/>
    </location>
</feature>
<keyword evidence="5" id="KW-1185">Reference proteome</keyword>
<accession>A0A9W8H259</accession>
<gene>
    <name evidence="4" type="ORF">GGI19_002509</name>
</gene>
<feature type="compositionally biased region" description="Basic residues" evidence="3">
    <location>
        <begin position="500"/>
        <end position="509"/>
    </location>
</feature>
<evidence type="ECO:0000256" key="2">
    <source>
        <dbReference type="ARBA" id="ARBA00023054"/>
    </source>
</evidence>
<feature type="compositionally biased region" description="Polar residues" evidence="3">
    <location>
        <begin position="193"/>
        <end position="202"/>
    </location>
</feature>
<dbReference type="GO" id="GO:0003677">
    <property type="term" value="F:DNA binding"/>
    <property type="evidence" value="ECO:0007669"/>
    <property type="project" value="TreeGrafter"/>
</dbReference>